<feature type="domain" description="Protein CPL1-like" evidence="2">
    <location>
        <begin position="327"/>
        <end position="384"/>
    </location>
</feature>
<name>A0A8H5HB76_9AGAR</name>
<sequence length="838" mass="91533">MYPKPALPPKFHAPRVLSVASLNLPPARHAQQANAARDGIRSFRLELTMTMEDHILDHPRAMVLGEAAALARSSSVLLGYECIDIANDLESCGGCVDRSLDLNSTSGDGRDCSAIPNVDTFPTENHSALMPKRKALHHASPLVPATTLPRLVPQQRIRVPLACTVEARARRLVLLALRDISVQVAHLRTLKFALLAVSLPAAMSSGARHARLGPSTTSMVPLAAARVALVFTMFVNSQPGNTNCQACSNHTPFSNPGSPSCSAKKGSYAPSSSCNQASPSSCPASQPFPSSVARRAIRPPRCLKPGQKACALYSAAVGRSRSVLKGFECVSVDSDLWSCGGCVDRSLAGKQSQAGGRDCSAIPDVDTVECESGKCVIRSSQLNFTEPRVSERFNAQDAEIVFQSADDVKFYIHRQNLVACTEGFSPPDPATFDDVVHLSESSSTLELLFRFIYPEPQPDLEEIDFSVLIMLAEAAEKYQVYSAVNICSIHLTKRLPEQSEEILVHALKHSNRKIVARAAPLLLGRSLEDVLLKVPQPYQILWIRYHAQWSRVWAHSISCAPNAQELARDVCRQCGKLRHEYVIEAMSKLSTSIDMLRALDSVFSSSTMCSSCCGELSVMKSWRKSLEAEIKRIPSTNDLFFPGDDPSKGKKTEPDSPEVVHADGETPTRRISLGSGADIIFQSADGVLFELHQQNIKACAANLLPPEYDSLAPIQIPHASSTLRLLFRFLYPFPHPDLELTDFLTLELLSAAAEQYKIYPAIRVIDIRLSDALPLNLVQHTSTVMKHALRTNNRKLMDTSAPLLIEKPISDTAKLMASDVIIHWVCGASIQSLKLTVA</sequence>
<dbReference type="Proteomes" id="UP000565441">
    <property type="component" value="Unassembled WGS sequence"/>
</dbReference>
<dbReference type="Pfam" id="PF21671">
    <property type="entry name" value="CPL1-like"/>
    <property type="match status" value="2"/>
</dbReference>
<comment type="caution">
    <text evidence="3">The sequence shown here is derived from an EMBL/GenBank/DDBJ whole genome shotgun (WGS) entry which is preliminary data.</text>
</comment>
<dbReference type="Gene3D" id="3.30.710.10">
    <property type="entry name" value="Potassium Channel Kv1.1, Chain A"/>
    <property type="match status" value="1"/>
</dbReference>
<dbReference type="EMBL" id="JAACJP010000014">
    <property type="protein sequence ID" value="KAF5380020.1"/>
    <property type="molecule type" value="Genomic_DNA"/>
</dbReference>
<gene>
    <name evidence="3" type="ORF">D9615_006292</name>
</gene>
<dbReference type="PANTHER" id="PTHR35192">
    <property type="entry name" value="PROTEIN, PUTATIVE-RELATED"/>
    <property type="match status" value="1"/>
</dbReference>
<evidence type="ECO:0000313" key="4">
    <source>
        <dbReference type="Proteomes" id="UP000565441"/>
    </source>
</evidence>
<feature type="region of interest" description="Disordered" evidence="1">
    <location>
        <begin position="637"/>
        <end position="664"/>
    </location>
</feature>
<dbReference type="PANTHER" id="PTHR35192:SF2">
    <property type="entry name" value="APPLE DOMAIN-CONTAINING PROTEIN"/>
    <property type="match status" value="1"/>
</dbReference>
<feature type="compositionally biased region" description="Basic and acidic residues" evidence="1">
    <location>
        <begin position="645"/>
        <end position="664"/>
    </location>
</feature>
<evidence type="ECO:0000259" key="2">
    <source>
        <dbReference type="Pfam" id="PF21671"/>
    </source>
</evidence>
<evidence type="ECO:0000313" key="3">
    <source>
        <dbReference type="EMBL" id="KAF5380020.1"/>
    </source>
</evidence>
<keyword evidence="4" id="KW-1185">Reference proteome</keyword>
<protein>
    <recommendedName>
        <fullName evidence="2">Protein CPL1-like domain-containing protein</fullName>
    </recommendedName>
</protein>
<accession>A0A8H5HB76</accession>
<feature type="domain" description="Protein CPL1-like" evidence="2">
    <location>
        <begin position="80"/>
        <end position="120"/>
    </location>
</feature>
<proteinExistence type="predicted"/>
<dbReference type="InterPro" id="IPR048661">
    <property type="entry name" value="CPL1-like"/>
</dbReference>
<dbReference type="SUPFAM" id="SSF54695">
    <property type="entry name" value="POZ domain"/>
    <property type="match status" value="1"/>
</dbReference>
<reference evidence="3 4" key="1">
    <citation type="journal article" date="2020" name="ISME J.">
        <title>Uncovering the hidden diversity of litter-decomposition mechanisms in mushroom-forming fungi.</title>
        <authorList>
            <person name="Floudas D."/>
            <person name="Bentzer J."/>
            <person name="Ahren D."/>
            <person name="Johansson T."/>
            <person name="Persson P."/>
            <person name="Tunlid A."/>
        </authorList>
    </citation>
    <scope>NUCLEOTIDE SEQUENCE [LARGE SCALE GENOMIC DNA]</scope>
    <source>
        <strain evidence="3 4">CBS 661.87</strain>
    </source>
</reference>
<dbReference type="OrthoDB" id="3184970at2759"/>
<dbReference type="InterPro" id="IPR038955">
    <property type="entry name" value="PriA/CPL1_fungi"/>
</dbReference>
<evidence type="ECO:0000256" key="1">
    <source>
        <dbReference type="SAM" id="MobiDB-lite"/>
    </source>
</evidence>
<organism evidence="3 4">
    <name type="scientific">Tricholomella constricta</name>
    <dbReference type="NCBI Taxonomy" id="117010"/>
    <lineage>
        <taxon>Eukaryota</taxon>
        <taxon>Fungi</taxon>
        <taxon>Dikarya</taxon>
        <taxon>Basidiomycota</taxon>
        <taxon>Agaricomycotina</taxon>
        <taxon>Agaricomycetes</taxon>
        <taxon>Agaricomycetidae</taxon>
        <taxon>Agaricales</taxon>
        <taxon>Tricholomatineae</taxon>
        <taxon>Lyophyllaceae</taxon>
        <taxon>Tricholomella</taxon>
    </lineage>
</organism>
<dbReference type="AlphaFoldDB" id="A0A8H5HB76"/>
<dbReference type="InterPro" id="IPR011333">
    <property type="entry name" value="SKP1/BTB/POZ_sf"/>
</dbReference>